<sequence>MATQSIEIEELEEQLILLYRFVAQINSLKRFYYSGMDYKPVFEDDTGILTELLENEESEEILKTCILELEEDKGNKDLKFHEVLDSYDVEELYNKYELQDVVEVNKLDLKKIVDSL</sequence>
<protein>
    <submittedName>
        <fullName evidence="1">Uncharacterized protein</fullName>
    </submittedName>
</protein>
<dbReference type="GeneID" id="10277838"/>
<dbReference type="OrthoDB" id="70885at2157"/>
<dbReference type="HOGENOM" id="CLU_1987653_0_0_2"/>
<dbReference type="eggNOG" id="arCOG11032">
    <property type="taxonomic scope" value="Archaea"/>
</dbReference>
<proteinExistence type="predicted"/>
<evidence type="ECO:0000313" key="2">
    <source>
        <dbReference type="Proteomes" id="UP000007490"/>
    </source>
</evidence>
<dbReference type="RefSeq" id="WP_013644978.1">
    <property type="nucleotide sequence ID" value="NC_015216.1"/>
</dbReference>
<gene>
    <name evidence="1" type="ordered locus">Metbo_1387</name>
</gene>
<reference evidence="2" key="1">
    <citation type="submission" date="2011-02" db="EMBL/GenBank/DDBJ databases">
        <title>Complete sequence of Methanobacterium sp. AL-21.</title>
        <authorList>
            <consortium name="US DOE Joint Genome Institute"/>
            <person name="Lucas S."/>
            <person name="Copeland A."/>
            <person name="Lapidus A."/>
            <person name="Cheng J.-F."/>
            <person name="Goodwin L."/>
            <person name="Pitluck S."/>
            <person name="Chertkov O."/>
            <person name="Detter J.C."/>
            <person name="Han C."/>
            <person name="Tapia R."/>
            <person name="Land M."/>
            <person name="Hauser L."/>
            <person name="Kyrpides N."/>
            <person name="Ivanova N."/>
            <person name="Mikhailova N."/>
            <person name="Pagani I."/>
            <person name="Cadillo-Quiroz H."/>
            <person name="Imachi H."/>
            <person name="Zinder S."/>
            <person name="Liu W."/>
            <person name="Woyke T."/>
        </authorList>
    </citation>
    <scope>NUCLEOTIDE SEQUENCE [LARGE SCALE GENOMIC DNA]</scope>
    <source>
        <strain evidence="2">AL-21</strain>
    </source>
</reference>
<dbReference type="Proteomes" id="UP000007490">
    <property type="component" value="Chromosome"/>
</dbReference>
<name>F0T801_METLA</name>
<organism evidence="1 2">
    <name type="scientific">Methanobacterium lacus (strain AL-21)</name>
    <dbReference type="NCBI Taxonomy" id="877455"/>
    <lineage>
        <taxon>Archaea</taxon>
        <taxon>Methanobacteriati</taxon>
        <taxon>Methanobacteriota</taxon>
        <taxon>Methanomada group</taxon>
        <taxon>Methanobacteria</taxon>
        <taxon>Methanobacteriales</taxon>
        <taxon>Methanobacteriaceae</taxon>
        <taxon>Methanobacterium</taxon>
    </lineage>
</organism>
<dbReference type="AlphaFoldDB" id="F0T801"/>
<dbReference type="KEGG" id="mel:Metbo_1387"/>
<reference evidence="1 2" key="2">
    <citation type="journal article" date="2014" name="Int. J. Syst. Evol. Microbiol.">
        <title>Methanobacterium paludis sp. nov. and a novel strain of Methanobacterium lacus isolated from northern peatlands.</title>
        <authorList>
            <person name="Cadillo-Quiroz H."/>
            <person name="Brauer S.L."/>
            <person name="Goodson N."/>
            <person name="Yavitt J.B."/>
            <person name="Zinder S.H."/>
        </authorList>
    </citation>
    <scope>NUCLEOTIDE SEQUENCE [LARGE SCALE GENOMIC DNA]</scope>
    <source>
        <strain evidence="1 2">AL-21</strain>
    </source>
</reference>
<accession>F0T801</accession>
<keyword evidence="2" id="KW-1185">Reference proteome</keyword>
<dbReference type="EMBL" id="CP002551">
    <property type="protein sequence ID" value="ADZ09627.1"/>
    <property type="molecule type" value="Genomic_DNA"/>
</dbReference>
<evidence type="ECO:0000313" key="1">
    <source>
        <dbReference type="EMBL" id="ADZ09627.1"/>
    </source>
</evidence>